<accession>A0A1H8VUT8</accession>
<protein>
    <submittedName>
        <fullName evidence="2">Uncharacterized protein</fullName>
    </submittedName>
</protein>
<sequence>MMDFALAVVIATGIVFAVMYWYYYQIGKVEQAAKQNS</sequence>
<dbReference type="Proteomes" id="UP000198775">
    <property type="component" value="Unassembled WGS sequence"/>
</dbReference>
<reference evidence="3" key="1">
    <citation type="submission" date="2016-10" db="EMBL/GenBank/DDBJ databases">
        <authorList>
            <person name="Varghese N."/>
            <person name="Submissions S."/>
        </authorList>
    </citation>
    <scope>NUCLEOTIDE SEQUENCE [LARGE SCALE GENOMIC DNA]</scope>
    <source>
        <strain evidence="3">IBRC-M 10043</strain>
    </source>
</reference>
<keyword evidence="1" id="KW-0472">Membrane</keyword>
<name>A0A1H8VUT8_9EURY</name>
<evidence type="ECO:0000313" key="2">
    <source>
        <dbReference type="EMBL" id="SEP19176.1"/>
    </source>
</evidence>
<keyword evidence="3" id="KW-1185">Reference proteome</keyword>
<evidence type="ECO:0000256" key="1">
    <source>
        <dbReference type="SAM" id="Phobius"/>
    </source>
</evidence>
<dbReference type="EMBL" id="FOCX01000042">
    <property type="protein sequence ID" value="SEP19176.1"/>
    <property type="molecule type" value="Genomic_DNA"/>
</dbReference>
<organism evidence="2 3">
    <name type="scientific">Halorientalis persicus</name>
    <dbReference type="NCBI Taxonomy" id="1367881"/>
    <lineage>
        <taxon>Archaea</taxon>
        <taxon>Methanobacteriati</taxon>
        <taxon>Methanobacteriota</taxon>
        <taxon>Stenosarchaea group</taxon>
        <taxon>Halobacteria</taxon>
        <taxon>Halobacteriales</taxon>
        <taxon>Haloarculaceae</taxon>
        <taxon>Halorientalis</taxon>
    </lineage>
</organism>
<gene>
    <name evidence="2" type="ORF">SAMN05216388_104218</name>
</gene>
<proteinExistence type="predicted"/>
<feature type="transmembrane region" description="Helical" evidence="1">
    <location>
        <begin position="6"/>
        <end position="24"/>
    </location>
</feature>
<evidence type="ECO:0000313" key="3">
    <source>
        <dbReference type="Proteomes" id="UP000198775"/>
    </source>
</evidence>
<dbReference type="AlphaFoldDB" id="A0A1H8VUT8"/>
<keyword evidence="1" id="KW-0812">Transmembrane</keyword>
<keyword evidence="1" id="KW-1133">Transmembrane helix</keyword>